<comment type="caution">
    <text evidence="1">The sequence shown here is derived from an EMBL/GenBank/DDBJ whole genome shotgun (WGS) entry which is preliminary data.</text>
</comment>
<evidence type="ECO:0000313" key="1">
    <source>
        <dbReference type="EMBL" id="KAK3067251.1"/>
    </source>
</evidence>
<name>A0ACC3DF56_9PEZI</name>
<accession>A0ACC3DF56</accession>
<keyword evidence="2" id="KW-1185">Reference proteome</keyword>
<protein>
    <submittedName>
        <fullName evidence="1">Uncharacterized protein</fullName>
    </submittedName>
</protein>
<dbReference type="Proteomes" id="UP001186974">
    <property type="component" value="Unassembled WGS sequence"/>
</dbReference>
<reference evidence="1" key="1">
    <citation type="submission" date="2024-09" db="EMBL/GenBank/DDBJ databases">
        <title>Black Yeasts Isolated from many extreme environments.</title>
        <authorList>
            <person name="Coleine C."/>
            <person name="Stajich J.E."/>
            <person name="Selbmann L."/>
        </authorList>
    </citation>
    <scope>NUCLEOTIDE SEQUENCE</scope>
    <source>
        <strain evidence="1">CCFEE 5737</strain>
    </source>
</reference>
<gene>
    <name evidence="1" type="ORF">LTS18_001229</name>
</gene>
<dbReference type="EMBL" id="JAWDJW010005572">
    <property type="protein sequence ID" value="KAK3067251.1"/>
    <property type="molecule type" value="Genomic_DNA"/>
</dbReference>
<organism evidence="1 2">
    <name type="scientific">Coniosporium uncinatum</name>
    <dbReference type="NCBI Taxonomy" id="93489"/>
    <lineage>
        <taxon>Eukaryota</taxon>
        <taxon>Fungi</taxon>
        <taxon>Dikarya</taxon>
        <taxon>Ascomycota</taxon>
        <taxon>Pezizomycotina</taxon>
        <taxon>Dothideomycetes</taxon>
        <taxon>Dothideomycetes incertae sedis</taxon>
        <taxon>Coniosporium</taxon>
    </lineage>
</organism>
<evidence type="ECO:0000313" key="2">
    <source>
        <dbReference type="Proteomes" id="UP001186974"/>
    </source>
</evidence>
<sequence>MRLAAYVGASTVLAAGTVVKAFHERPNFYSACVQLSQDNTSLGILINLGLLCVFGLMRCMQHIFYGPLRPIEREQLYEKAWFAVTETCLAMTVFRDEVGGWFLVMFVSLLVGKVWDWIGEGRVEFLEQQPPANPRLTHIRLASSLTLSVLFDAFLLNFCIESVLVEARPGMMVMFAFEFAVLMIASSSTLLRYVIAAREAWVVRSQTNDRMEARRKEIREQRAQAEQNGDDTQHLPREEDVDENEIDVPGWEHKGRWVFILDLSTGPFFA</sequence>
<proteinExistence type="predicted"/>